<dbReference type="AlphaFoldDB" id="A0A699XCK7"/>
<gene>
    <name evidence="2" type="ORF">Tci_929574</name>
</gene>
<accession>A0A699XCK7</accession>
<feature type="non-terminal residue" evidence="2">
    <location>
        <position position="87"/>
    </location>
</feature>
<evidence type="ECO:0000313" key="2">
    <source>
        <dbReference type="EMBL" id="GFD57605.1"/>
    </source>
</evidence>
<organism evidence="2">
    <name type="scientific">Tanacetum cinerariifolium</name>
    <name type="common">Dalmatian daisy</name>
    <name type="synonym">Chrysanthemum cinerariifolium</name>
    <dbReference type="NCBI Taxonomy" id="118510"/>
    <lineage>
        <taxon>Eukaryota</taxon>
        <taxon>Viridiplantae</taxon>
        <taxon>Streptophyta</taxon>
        <taxon>Embryophyta</taxon>
        <taxon>Tracheophyta</taxon>
        <taxon>Spermatophyta</taxon>
        <taxon>Magnoliopsida</taxon>
        <taxon>eudicotyledons</taxon>
        <taxon>Gunneridae</taxon>
        <taxon>Pentapetalae</taxon>
        <taxon>asterids</taxon>
        <taxon>campanulids</taxon>
        <taxon>Asterales</taxon>
        <taxon>Asteraceae</taxon>
        <taxon>Asteroideae</taxon>
        <taxon>Anthemideae</taxon>
        <taxon>Anthemidinae</taxon>
        <taxon>Tanacetum</taxon>
    </lineage>
</organism>
<feature type="domain" description="Novel toxin 15" evidence="1">
    <location>
        <begin position="50"/>
        <end position="83"/>
    </location>
</feature>
<reference evidence="2" key="1">
    <citation type="journal article" date="2019" name="Sci. Rep.">
        <title>Draft genome of Tanacetum cinerariifolium, the natural source of mosquito coil.</title>
        <authorList>
            <person name="Yamashiro T."/>
            <person name="Shiraishi A."/>
            <person name="Satake H."/>
            <person name="Nakayama K."/>
        </authorList>
    </citation>
    <scope>NUCLEOTIDE SEQUENCE</scope>
</reference>
<dbReference type="InterPro" id="IPR028949">
    <property type="entry name" value="Ntox15"/>
</dbReference>
<sequence length="87" mass="9195">EYAAPAAKVAAIAVAIGGIAPGAVKRLPLITGHPPFTVKGASKGKPALDRAEYLRQLTGQQDGLNRLTVAEFLANRDAYNNRKKTQP</sequence>
<comment type="caution">
    <text evidence="2">The sequence shown here is derived from an EMBL/GenBank/DDBJ whole genome shotgun (WGS) entry which is preliminary data.</text>
</comment>
<dbReference type="EMBL" id="BKCJ011842921">
    <property type="protein sequence ID" value="GFD57605.1"/>
    <property type="molecule type" value="Genomic_DNA"/>
</dbReference>
<evidence type="ECO:0000259" key="1">
    <source>
        <dbReference type="Pfam" id="PF15604"/>
    </source>
</evidence>
<dbReference type="Pfam" id="PF15604">
    <property type="entry name" value="Ntox15"/>
    <property type="match status" value="1"/>
</dbReference>
<name>A0A699XCK7_TANCI</name>
<proteinExistence type="predicted"/>
<protein>
    <recommendedName>
        <fullName evidence="1">Novel toxin 15 domain-containing protein</fullName>
    </recommendedName>
</protein>
<feature type="non-terminal residue" evidence="2">
    <location>
        <position position="1"/>
    </location>
</feature>